<name>A0ABR3X467_9PEZI</name>
<gene>
    <name evidence="1" type="ORF">Daus18300_005056</name>
</gene>
<evidence type="ECO:0000313" key="2">
    <source>
        <dbReference type="Proteomes" id="UP001583177"/>
    </source>
</evidence>
<sequence>MKDHEVFQLSKKHWDVMYYSTLTLILIKASATDENSGINQKCLEAARAGLQSHLACFSSYQTIDSPGLLSESDYASWVLHQSSLNPFIAVFLHAIAADNGMEDVCLLDRMVAILEKISGVSKACQNLFKVCSTFAGLARNVAEARMNSAGSQSQTQSALQAFNGTDSVCQFGLEPFEGLFGANMVEQLTNYESYSFSAMLGSWTVDETGTVGRAPE</sequence>
<dbReference type="Proteomes" id="UP001583177">
    <property type="component" value="Unassembled WGS sequence"/>
</dbReference>
<protein>
    <submittedName>
        <fullName evidence="1">Uncharacterized protein</fullName>
    </submittedName>
</protein>
<comment type="caution">
    <text evidence="1">The sequence shown here is derived from an EMBL/GenBank/DDBJ whole genome shotgun (WGS) entry which is preliminary data.</text>
</comment>
<proteinExistence type="predicted"/>
<accession>A0ABR3X467</accession>
<dbReference type="EMBL" id="JAWRVE010000036">
    <property type="protein sequence ID" value="KAL1870736.1"/>
    <property type="molecule type" value="Genomic_DNA"/>
</dbReference>
<keyword evidence="2" id="KW-1185">Reference proteome</keyword>
<organism evidence="1 2">
    <name type="scientific">Diaporthe australafricana</name>
    <dbReference type="NCBI Taxonomy" id="127596"/>
    <lineage>
        <taxon>Eukaryota</taxon>
        <taxon>Fungi</taxon>
        <taxon>Dikarya</taxon>
        <taxon>Ascomycota</taxon>
        <taxon>Pezizomycotina</taxon>
        <taxon>Sordariomycetes</taxon>
        <taxon>Sordariomycetidae</taxon>
        <taxon>Diaporthales</taxon>
        <taxon>Diaporthaceae</taxon>
        <taxon>Diaporthe</taxon>
    </lineage>
</organism>
<reference evidence="1 2" key="1">
    <citation type="journal article" date="2024" name="IMA Fungus">
        <title>IMA Genome - F19 : A genome assembly and annotation guide to empower mycologists, including annotated draft genome sequences of Ceratocystis pirilliformis, Diaporthe australafricana, Fusarium ophioides, Paecilomyces lecythidis, and Sporothrix stenoceras.</title>
        <authorList>
            <person name="Aylward J."/>
            <person name="Wilson A.M."/>
            <person name="Visagie C.M."/>
            <person name="Spraker J."/>
            <person name="Barnes I."/>
            <person name="Buitendag C."/>
            <person name="Ceriani C."/>
            <person name="Del Mar Angel L."/>
            <person name="du Plessis D."/>
            <person name="Fuchs T."/>
            <person name="Gasser K."/>
            <person name="Kramer D."/>
            <person name="Li W."/>
            <person name="Munsamy K."/>
            <person name="Piso A."/>
            <person name="Price J.L."/>
            <person name="Sonnekus B."/>
            <person name="Thomas C."/>
            <person name="van der Nest A."/>
            <person name="van Dijk A."/>
            <person name="van Heerden A."/>
            <person name="van Vuuren N."/>
            <person name="Yilmaz N."/>
            <person name="Duong T.A."/>
            <person name="van der Merwe N.A."/>
            <person name="Wingfield M.J."/>
            <person name="Wingfield B.D."/>
        </authorList>
    </citation>
    <scope>NUCLEOTIDE SEQUENCE [LARGE SCALE GENOMIC DNA]</scope>
    <source>
        <strain evidence="1 2">CMW 18300</strain>
    </source>
</reference>
<evidence type="ECO:0000313" key="1">
    <source>
        <dbReference type="EMBL" id="KAL1870736.1"/>
    </source>
</evidence>